<reference evidence="1" key="1">
    <citation type="submission" date="2014-09" db="EMBL/GenBank/DDBJ databases">
        <authorList>
            <person name="Magalhaes I.L.F."/>
            <person name="Oliveira U."/>
            <person name="Santos F.R."/>
            <person name="Vidigal T.H.D.A."/>
            <person name="Brescovit A.D."/>
            <person name="Santos A.J."/>
        </authorList>
    </citation>
    <scope>NUCLEOTIDE SEQUENCE</scope>
    <source>
        <tissue evidence="1">Shoot tissue taken approximately 20 cm above the soil surface</tissue>
    </source>
</reference>
<sequence>MAATMRARGVALGGGYDAVVEVKARLCSNPAMKVP</sequence>
<name>A0A0A9F1G2_ARUDO</name>
<protein>
    <submittedName>
        <fullName evidence="1">Uncharacterized protein</fullName>
    </submittedName>
</protein>
<accession>A0A0A9F1G2</accession>
<dbReference type="AlphaFoldDB" id="A0A0A9F1G2"/>
<proteinExistence type="predicted"/>
<organism evidence="1">
    <name type="scientific">Arundo donax</name>
    <name type="common">Giant reed</name>
    <name type="synonym">Donax arundinaceus</name>
    <dbReference type="NCBI Taxonomy" id="35708"/>
    <lineage>
        <taxon>Eukaryota</taxon>
        <taxon>Viridiplantae</taxon>
        <taxon>Streptophyta</taxon>
        <taxon>Embryophyta</taxon>
        <taxon>Tracheophyta</taxon>
        <taxon>Spermatophyta</taxon>
        <taxon>Magnoliopsida</taxon>
        <taxon>Liliopsida</taxon>
        <taxon>Poales</taxon>
        <taxon>Poaceae</taxon>
        <taxon>PACMAD clade</taxon>
        <taxon>Arundinoideae</taxon>
        <taxon>Arundineae</taxon>
        <taxon>Arundo</taxon>
    </lineage>
</organism>
<dbReference type="EMBL" id="GBRH01191749">
    <property type="protein sequence ID" value="JAE06147.1"/>
    <property type="molecule type" value="Transcribed_RNA"/>
</dbReference>
<reference evidence="1" key="2">
    <citation type="journal article" date="2015" name="Data Brief">
        <title>Shoot transcriptome of the giant reed, Arundo donax.</title>
        <authorList>
            <person name="Barrero R.A."/>
            <person name="Guerrero F.D."/>
            <person name="Moolhuijzen P."/>
            <person name="Goolsby J.A."/>
            <person name="Tidwell J."/>
            <person name="Bellgard S.E."/>
            <person name="Bellgard M.I."/>
        </authorList>
    </citation>
    <scope>NUCLEOTIDE SEQUENCE</scope>
    <source>
        <tissue evidence="1">Shoot tissue taken approximately 20 cm above the soil surface</tissue>
    </source>
</reference>
<evidence type="ECO:0000313" key="1">
    <source>
        <dbReference type="EMBL" id="JAE06147.1"/>
    </source>
</evidence>